<dbReference type="SUPFAM" id="SSF54897">
    <property type="entry name" value="Protease propeptides/inhibitors"/>
    <property type="match status" value="1"/>
</dbReference>
<evidence type="ECO:0000256" key="10">
    <source>
        <dbReference type="ARBA" id="ARBA00023145"/>
    </source>
</evidence>
<proteinExistence type="predicted"/>
<feature type="active site" description="Charge relay system" evidence="11">
    <location>
        <position position="470"/>
    </location>
</feature>
<keyword evidence="5 11" id="KW-0645">Protease</keyword>
<keyword evidence="10" id="KW-0865">Zymogen</keyword>
<name>A0ABR3F273_9AGAR</name>
<keyword evidence="7 11" id="KW-0378">Hydrolase</keyword>
<feature type="binding site" evidence="11">
    <location>
        <position position="512"/>
    </location>
    <ligand>
        <name>Ca(2+)</name>
        <dbReference type="ChEBI" id="CHEBI:29108"/>
    </ligand>
</feature>
<feature type="domain" description="Peptidase S53" evidence="13">
    <location>
        <begin position="200"/>
        <end position="554"/>
    </location>
</feature>
<dbReference type="Proteomes" id="UP001465976">
    <property type="component" value="Unassembled WGS sequence"/>
</dbReference>
<evidence type="ECO:0000256" key="11">
    <source>
        <dbReference type="PROSITE-ProRule" id="PRU01032"/>
    </source>
</evidence>
<dbReference type="CDD" id="cd04056">
    <property type="entry name" value="Peptidases_S53"/>
    <property type="match status" value="1"/>
</dbReference>
<dbReference type="PANTHER" id="PTHR14218">
    <property type="entry name" value="PROTEASE S8 TRIPEPTIDYL PEPTIDASE I CLN2"/>
    <property type="match status" value="1"/>
</dbReference>
<comment type="catalytic activity">
    <reaction evidence="1">
        <text>Release of an N-terminal tripeptide from a polypeptide.</text>
        <dbReference type="EC" id="3.4.14.10"/>
    </reaction>
</comment>
<keyword evidence="15" id="KW-1185">Reference proteome</keyword>
<feature type="chain" id="PRO_5045482961" description="tripeptidyl-peptidase II" evidence="12">
    <location>
        <begin position="21"/>
        <end position="554"/>
    </location>
</feature>
<protein>
    <recommendedName>
        <fullName evidence="4">tripeptidyl-peptidase II</fullName>
        <ecNumber evidence="4">3.4.14.10</ecNumber>
    </recommendedName>
</protein>
<dbReference type="CDD" id="cd11377">
    <property type="entry name" value="Pro-peptidase_S53"/>
    <property type="match status" value="1"/>
</dbReference>
<dbReference type="SMART" id="SM00944">
    <property type="entry name" value="Pro-kuma_activ"/>
    <property type="match status" value="1"/>
</dbReference>
<evidence type="ECO:0000256" key="12">
    <source>
        <dbReference type="SAM" id="SignalP"/>
    </source>
</evidence>
<reference evidence="14 15" key="1">
    <citation type="submission" date="2024-02" db="EMBL/GenBank/DDBJ databases">
        <title>A draft genome for the cacao thread blight pathogen Marasmius crinis-equi.</title>
        <authorList>
            <person name="Cohen S.P."/>
            <person name="Baruah I.K."/>
            <person name="Amoako-Attah I."/>
            <person name="Bukari Y."/>
            <person name="Meinhardt L.W."/>
            <person name="Bailey B.A."/>
        </authorList>
    </citation>
    <scope>NUCLEOTIDE SEQUENCE [LARGE SCALE GENOMIC DNA]</scope>
    <source>
        <strain evidence="14 15">GH-76</strain>
    </source>
</reference>
<feature type="binding site" evidence="11">
    <location>
        <position position="533"/>
    </location>
    <ligand>
        <name>Ca(2+)</name>
        <dbReference type="ChEBI" id="CHEBI:29108"/>
    </ligand>
</feature>
<evidence type="ECO:0000256" key="4">
    <source>
        <dbReference type="ARBA" id="ARBA00012462"/>
    </source>
</evidence>
<comment type="caution">
    <text evidence="14">The sequence shown here is derived from an EMBL/GenBank/DDBJ whole genome shotgun (WGS) entry which is preliminary data.</text>
</comment>
<evidence type="ECO:0000256" key="5">
    <source>
        <dbReference type="ARBA" id="ARBA00022670"/>
    </source>
</evidence>
<organism evidence="14 15">
    <name type="scientific">Marasmius crinis-equi</name>
    <dbReference type="NCBI Taxonomy" id="585013"/>
    <lineage>
        <taxon>Eukaryota</taxon>
        <taxon>Fungi</taxon>
        <taxon>Dikarya</taxon>
        <taxon>Basidiomycota</taxon>
        <taxon>Agaricomycotina</taxon>
        <taxon>Agaricomycetes</taxon>
        <taxon>Agaricomycetidae</taxon>
        <taxon>Agaricales</taxon>
        <taxon>Marasmiineae</taxon>
        <taxon>Marasmiaceae</taxon>
        <taxon>Marasmius</taxon>
    </lineage>
</organism>
<dbReference type="SUPFAM" id="SSF52743">
    <property type="entry name" value="Subtilisin-like"/>
    <property type="match status" value="1"/>
</dbReference>
<comment type="cofactor">
    <cofactor evidence="11">
        <name>Ca(2+)</name>
        <dbReference type="ChEBI" id="CHEBI:29108"/>
    </cofactor>
    <text evidence="11">Binds 1 Ca(2+) ion per subunit.</text>
</comment>
<dbReference type="InterPro" id="IPR030400">
    <property type="entry name" value="Sedolisin_dom"/>
</dbReference>
<evidence type="ECO:0000256" key="6">
    <source>
        <dbReference type="ARBA" id="ARBA00022723"/>
    </source>
</evidence>
<evidence type="ECO:0000259" key="13">
    <source>
        <dbReference type="PROSITE" id="PS51695"/>
    </source>
</evidence>
<dbReference type="EMBL" id="JBAHYK010001192">
    <property type="protein sequence ID" value="KAL0569110.1"/>
    <property type="molecule type" value="Genomic_DNA"/>
</dbReference>
<evidence type="ECO:0000256" key="8">
    <source>
        <dbReference type="ARBA" id="ARBA00022825"/>
    </source>
</evidence>
<comment type="subcellular location">
    <subcellularLocation>
        <location evidence="3">Secreted</location>
        <location evidence="3">Extracellular space</location>
    </subcellularLocation>
</comment>
<dbReference type="EC" id="3.4.14.10" evidence="4"/>
<dbReference type="InterPro" id="IPR036852">
    <property type="entry name" value="Peptidase_S8/S53_dom_sf"/>
</dbReference>
<evidence type="ECO:0000256" key="9">
    <source>
        <dbReference type="ARBA" id="ARBA00022837"/>
    </source>
</evidence>
<dbReference type="Pfam" id="PF00082">
    <property type="entry name" value="Peptidase_S8"/>
    <property type="match status" value="1"/>
</dbReference>
<dbReference type="InterPro" id="IPR015366">
    <property type="entry name" value="S53_propep"/>
</dbReference>
<feature type="binding site" evidence="11">
    <location>
        <position position="511"/>
    </location>
    <ligand>
        <name>Ca(2+)</name>
        <dbReference type="ChEBI" id="CHEBI:29108"/>
    </ligand>
</feature>
<dbReference type="InterPro" id="IPR050819">
    <property type="entry name" value="Tripeptidyl-peptidase_I"/>
</dbReference>
<dbReference type="PANTHER" id="PTHR14218:SF15">
    <property type="entry name" value="TRIPEPTIDYL-PEPTIDASE 1"/>
    <property type="match status" value="1"/>
</dbReference>
<sequence length="554" mass="58708">MFTKLTLLLLFPALASFSETAFVLHERRDGHPLGFTNTGPAPSDHVLTLQLGLAQGDIKSLESELLAISTPSSPRYGKFLSREEVVAYVAPNQETLSIIDQFLSQNSLIASKLSPAGDILAINVTVEQANTLFGANFERFEDIQTQSVHVRTLEYSLSETLKGHLNFVHPTILFPEPRARVTSVAPVKLARDILPDCANSVTPGCLQAMYGIPSGTAPTQSSNSVGVIGLQSFAQYSDLSSFLTTFRPDVSPDTNFSVVSINSGINPQNVTNPLQSIEANLDTQMTIGLAPGIPTVFYTIGFGTQDPEAAVAEFLLAQDNLPSVITTSYGTIERLISPERATYDCNLFMQLGARGVSVLYASGDLGAGANLCDDPNFQPEYPSGCPYVTSVGSTGGLPETADFLSSGGFPNLWARPSYQDTAVPPYLTKLGDTHAGKFNASGRAFPDISAVGRNIAIVNNGEVVHVNGTSASSPIFASMIALLNEELAAKGKSRLGFLNPLLYSSPSAFNDITTGSSELCNGMESGGFPATEGWDAVTGLGTPDYAKLRAAVGL</sequence>
<dbReference type="Pfam" id="PF09286">
    <property type="entry name" value="Pro-kuma_activ"/>
    <property type="match status" value="1"/>
</dbReference>
<keyword evidence="9 11" id="KW-0106">Calcium</keyword>
<evidence type="ECO:0000313" key="14">
    <source>
        <dbReference type="EMBL" id="KAL0569110.1"/>
    </source>
</evidence>
<evidence type="ECO:0000256" key="2">
    <source>
        <dbReference type="ARBA" id="ARBA00002451"/>
    </source>
</evidence>
<dbReference type="PROSITE" id="PS51695">
    <property type="entry name" value="SEDOLISIN"/>
    <property type="match status" value="1"/>
</dbReference>
<feature type="active site" description="Charge relay system" evidence="11">
    <location>
        <position position="282"/>
    </location>
</feature>
<evidence type="ECO:0000313" key="15">
    <source>
        <dbReference type="Proteomes" id="UP001465976"/>
    </source>
</evidence>
<evidence type="ECO:0000256" key="1">
    <source>
        <dbReference type="ARBA" id="ARBA00001910"/>
    </source>
</evidence>
<evidence type="ECO:0000256" key="7">
    <source>
        <dbReference type="ARBA" id="ARBA00022801"/>
    </source>
</evidence>
<dbReference type="Gene3D" id="3.40.50.200">
    <property type="entry name" value="Peptidase S8/S53 domain"/>
    <property type="match status" value="1"/>
</dbReference>
<feature type="signal peptide" evidence="12">
    <location>
        <begin position="1"/>
        <end position="20"/>
    </location>
</feature>
<accession>A0ABR3F273</accession>
<dbReference type="InterPro" id="IPR000209">
    <property type="entry name" value="Peptidase_S8/S53_dom"/>
</dbReference>
<feature type="binding site" evidence="11">
    <location>
        <position position="535"/>
    </location>
    <ligand>
        <name>Ca(2+)</name>
        <dbReference type="ChEBI" id="CHEBI:29108"/>
    </ligand>
</feature>
<comment type="function">
    <text evidence="2">Secreted tripeptidyl-peptidase which degrades proteins at acidic pHs and is involved in virulence.</text>
</comment>
<keyword evidence="6 11" id="KW-0479">Metal-binding</keyword>
<feature type="active site" description="Charge relay system" evidence="11">
    <location>
        <position position="278"/>
    </location>
</feature>
<keyword evidence="8 11" id="KW-0720">Serine protease</keyword>
<keyword evidence="12" id="KW-0732">Signal</keyword>
<gene>
    <name evidence="14" type="ORF">V5O48_012863</name>
</gene>
<evidence type="ECO:0000256" key="3">
    <source>
        <dbReference type="ARBA" id="ARBA00004239"/>
    </source>
</evidence>